<dbReference type="Proteomes" id="UP000003163">
    <property type="component" value="Unassembled WGS sequence"/>
</dbReference>
<reference evidence="3 4" key="1">
    <citation type="submission" date="2011-08" db="EMBL/GenBank/DDBJ databases">
        <authorList>
            <person name="Liu Z.J."/>
            <person name="Shi F.L."/>
            <person name="Lu J.Q."/>
            <person name="Li M."/>
            <person name="Wang Z.L."/>
        </authorList>
    </citation>
    <scope>NUCLEOTIDE SEQUENCE [LARGE SCALE GENOMIC DNA]</scope>
    <source>
        <strain evidence="3 4">USNM 41457</strain>
    </source>
</reference>
<dbReference type="VEuPathDB" id="MicrosporidiaDB:EDEG_02923"/>
<name>J9D4G4_EDHAE</name>
<evidence type="ECO:0000256" key="1">
    <source>
        <dbReference type="SAM" id="Coils"/>
    </source>
</evidence>
<dbReference type="EMBL" id="AFBI03000060">
    <property type="protein sequence ID" value="EJW02691.1"/>
    <property type="molecule type" value="Genomic_DNA"/>
</dbReference>
<gene>
    <name evidence="3" type="ORF">EDEG_02923</name>
</gene>
<proteinExistence type="predicted"/>
<dbReference type="InParanoid" id="J9D4G4"/>
<keyword evidence="1" id="KW-0175">Coiled coil</keyword>
<dbReference type="STRING" id="1003232.J9D4G4"/>
<dbReference type="AlphaFoldDB" id="J9D4G4"/>
<protein>
    <recommendedName>
        <fullName evidence="2">CAP-Gly domain-containing protein</fullName>
    </recommendedName>
</protein>
<reference evidence="4" key="2">
    <citation type="submission" date="2015-07" db="EMBL/GenBank/DDBJ databases">
        <title>Contrasting host-pathogen interactions and genome evolution in two generalist and specialist microsporidian pathogens of mosquitoes.</title>
        <authorList>
            <consortium name="The Broad Institute Genomics Platform"/>
            <consortium name="The Broad Institute Genome Sequencing Center for Infectious Disease"/>
            <person name="Cuomo C.A."/>
            <person name="Sanscrainte N.D."/>
            <person name="Goldberg J.M."/>
            <person name="Heiman D."/>
            <person name="Young S."/>
            <person name="Zeng Q."/>
            <person name="Becnel J.J."/>
            <person name="Birren B.W."/>
        </authorList>
    </citation>
    <scope>NUCLEOTIDE SEQUENCE [LARGE SCALE GENOMIC DNA]</scope>
    <source>
        <strain evidence="4">USNM 41457</strain>
    </source>
</reference>
<dbReference type="Pfam" id="PF01302">
    <property type="entry name" value="CAP_GLY"/>
    <property type="match status" value="1"/>
</dbReference>
<feature type="coiled-coil region" evidence="1">
    <location>
        <begin position="214"/>
        <end position="248"/>
    </location>
</feature>
<accession>J9D4G4</accession>
<dbReference type="Gene3D" id="2.30.30.190">
    <property type="entry name" value="CAP Gly-rich-like domain"/>
    <property type="match status" value="1"/>
</dbReference>
<dbReference type="InterPro" id="IPR000938">
    <property type="entry name" value="CAP-Gly_domain"/>
</dbReference>
<dbReference type="PROSITE" id="PS50245">
    <property type="entry name" value="CAP_GLY_2"/>
    <property type="match status" value="1"/>
</dbReference>
<dbReference type="OrthoDB" id="2130750at2759"/>
<dbReference type="HOGENOM" id="CLU_776190_0_0_1"/>
<feature type="domain" description="CAP-Gly" evidence="2">
    <location>
        <begin position="22"/>
        <end position="65"/>
    </location>
</feature>
<evidence type="ECO:0000313" key="3">
    <source>
        <dbReference type="EMBL" id="EJW02691.1"/>
    </source>
</evidence>
<dbReference type="InterPro" id="IPR036859">
    <property type="entry name" value="CAP-Gly_dom_sf"/>
</dbReference>
<organism evidence="3 4">
    <name type="scientific">Edhazardia aedis (strain USNM 41457)</name>
    <name type="common">Microsporidian parasite</name>
    <dbReference type="NCBI Taxonomy" id="1003232"/>
    <lineage>
        <taxon>Eukaryota</taxon>
        <taxon>Fungi</taxon>
        <taxon>Fungi incertae sedis</taxon>
        <taxon>Microsporidia</taxon>
        <taxon>Edhazardia</taxon>
    </lineage>
</organism>
<keyword evidence="4" id="KW-1185">Reference proteome</keyword>
<evidence type="ECO:0000259" key="2">
    <source>
        <dbReference type="PROSITE" id="PS50245"/>
    </source>
</evidence>
<dbReference type="SMART" id="SM01052">
    <property type="entry name" value="CAP_GLY"/>
    <property type="match status" value="1"/>
</dbReference>
<evidence type="ECO:0000313" key="4">
    <source>
        <dbReference type="Proteomes" id="UP000003163"/>
    </source>
</evidence>
<dbReference type="PROSITE" id="PS00845">
    <property type="entry name" value="CAP_GLY_1"/>
    <property type="match status" value="1"/>
</dbReference>
<dbReference type="SUPFAM" id="SSF74924">
    <property type="entry name" value="Cap-Gly domain"/>
    <property type="match status" value="1"/>
</dbReference>
<sequence>MCFKVGDKIKMRKNTGFIRYIGEILEKEGQWIGIELEDDCGKNDGTWNGVRYFDTKGRQSGIFIKYDKFVSALERSTSENVNINAQNENSGQKYIDQNKQGNFEKIFSNDVEKEIRRYSLSNSDEENSLLKPQSPMTISEEERKLFSDSRLINMQNIGYSADLMDIGRQNASESSKDNQYYKKKYRKTKVYLKAQERVFENRLESEKNKYKTMIHLREMEIAVLNEKIKQYEEKNQKTSNIQEDYNKLKAIHQNLKTKTKRTCSELKKTIVDIYEILQRCTILMSKCCCSKQCVNENVEENKKNIESSAINDRTHSIKDIDIEERVFIIDLLDKILQRFKNGEDFFRFSYKLQFNYG</sequence>
<comment type="caution">
    <text evidence="3">The sequence shown here is derived from an EMBL/GenBank/DDBJ whole genome shotgun (WGS) entry which is preliminary data.</text>
</comment>